<dbReference type="InterPro" id="IPR041577">
    <property type="entry name" value="RT_RNaseH_2"/>
</dbReference>
<dbReference type="AlphaFoldDB" id="A0A7J0GJC6"/>
<feature type="compositionally biased region" description="Polar residues" evidence="1">
    <location>
        <begin position="1"/>
        <end position="11"/>
    </location>
</feature>
<feature type="compositionally biased region" description="Polar residues" evidence="1">
    <location>
        <begin position="23"/>
        <end position="45"/>
    </location>
</feature>
<dbReference type="CDD" id="cd09274">
    <property type="entry name" value="RNase_HI_RT_Ty3"/>
    <property type="match status" value="1"/>
</dbReference>
<dbReference type="OrthoDB" id="415724at2759"/>
<dbReference type="PANTHER" id="PTHR34072:SF59">
    <property type="entry name" value="CCHC-TYPE INTEGRASE"/>
    <property type="match status" value="1"/>
</dbReference>
<evidence type="ECO:0000256" key="1">
    <source>
        <dbReference type="SAM" id="MobiDB-lite"/>
    </source>
</evidence>
<feature type="compositionally biased region" description="Low complexity" evidence="1">
    <location>
        <begin position="12"/>
        <end position="22"/>
    </location>
</feature>
<dbReference type="PANTHER" id="PTHR34072">
    <property type="entry name" value="ENZYMATIC POLYPROTEIN-RELATED"/>
    <property type="match status" value="1"/>
</dbReference>
<reference evidence="3 4" key="1">
    <citation type="submission" date="2019-07" db="EMBL/GenBank/DDBJ databases">
        <title>De Novo Assembly of kiwifruit Actinidia rufa.</title>
        <authorList>
            <person name="Sugita-Konishi S."/>
            <person name="Sato K."/>
            <person name="Mori E."/>
            <person name="Abe Y."/>
            <person name="Kisaki G."/>
            <person name="Hamano K."/>
            <person name="Suezawa K."/>
            <person name="Otani M."/>
            <person name="Fukuda T."/>
            <person name="Manabe T."/>
            <person name="Gomi K."/>
            <person name="Tabuchi M."/>
            <person name="Akimitsu K."/>
            <person name="Kataoka I."/>
        </authorList>
    </citation>
    <scope>NUCLEOTIDE SEQUENCE [LARGE SCALE GENOMIC DNA]</scope>
    <source>
        <strain evidence="4">cv. Fuchu</strain>
    </source>
</reference>
<evidence type="ECO:0000313" key="3">
    <source>
        <dbReference type="EMBL" id="GFZ10841.1"/>
    </source>
</evidence>
<gene>
    <name evidence="3" type="ORF">Acr_22g0002390</name>
</gene>
<accession>A0A7J0GJC6</accession>
<dbReference type="InterPro" id="IPR043128">
    <property type="entry name" value="Rev_trsase/Diguanyl_cyclase"/>
</dbReference>
<dbReference type="FunFam" id="3.30.70.270:FF:000020">
    <property type="entry name" value="Transposon Tf2-6 polyprotein-like Protein"/>
    <property type="match status" value="1"/>
</dbReference>
<dbReference type="Proteomes" id="UP000585474">
    <property type="component" value="Unassembled WGS sequence"/>
</dbReference>
<name>A0A7J0GJC6_9ERIC</name>
<organism evidence="3 4">
    <name type="scientific">Actinidia rufa</name>
    <dbReference type="NCBI Taxonomy" id="165716"/>
    <lineage>
        <taxon>Eukaryota</taxon>
        <taxon>Viridiplantae</taxon>
        <taxon>Streptophyta</taxon>
        <taxon>Embryophyta</taxon>
        <taxon>Tracheophyta</taxon>
        <taxon>Spermatophyta</taxon>
        <taxon>Magnoliopsida</taxon>
        <taxon>eudicotyledons</taxon>
        <taxon>Gunneridae</taxon>
        <taxon>Pentapetalae</taxon>
        <taxon>asterids</taxon>
        <taxon>Ericales</taxon>
        <taxon>Actinidiaceae</taxon>
        <taxon>Actinidia</taxon>
    </lineage>
</organism>
<protein>
    <recommendedName>
        <fullName evidence="2">Reverse transcriptase/retrotransposon-derived protein RNase H-like domain-containing protein</fullName>
    </recommendedName>
</protein>
<feature type="domain" description="Reverse transcriptase/retrotransposon-derived protein RNase H-like" evidence="2">
    <location>
        <begin position="180"/>
        <end position="272"/>
    </location>
</feature>
<evidence type="ECO:0000259" key="2">
    <source>
        <dbReference type="Pfam" id="PF17919"/>
    </source>
</evidence>
<comment type="caution">
    <text evidence="3">The sequence shown here is derived from an EMBL/GenBank/DDBJ whole genome shotgun (WGS) entry which is preliminary data.</text>
</comment>
<dbReference type="Pfam" id="PF17919">
    <property type="entry name" value="RT_RNaseH_2"/>
    <property type="match status" value="1"/>
</dbReference>
<sequence>MRSGGNPSRGQSSKWQSFRSSSGNSSTPQGNTGHQGSSMSNEVPTSQIVKRSIGGSVVGEERLVMGVAKRGTKLKTIRRRIEHKELERQRQPQPNNLQPEGGIINHSKAELSHLYITSVDRVSVDPHKVEAIVNWPRPTNVTKVKSFMGLVGYYRRFVKDFSKIATPLIQLTGKNVPFEWNDKREKTFQILKNQLASIPILALPSGTDGFTIYSDASCRWLGCILMQHGKVIAYASRQLRPHEKKYLTHDPEIAAVVFALKIWCHYLYGVTCKIFTDHKSLKYLFYLEGAEYETTKMARID</sequence>
<evidence type="ECO:0000313" key="4">
    <source>
        <dbReference type="Proteomes" id="UP000585474"/>
    </source>
</evidence>
<keyword evidence="4" id="KW-1185">Reference proteome</keyword>
<feature type="region of interest" description="Disordered" evidence="1">
    <location>
        <begin position="82"/>
        <end position="103"/>
    </location>
</feature>
<feature type="region of interest" description="Disordered" evidence="1">
    <location>
        <begin position="1"/>
        <end position="45"/>
    </location>
</feature>
<dbReference type="SUPFAM" id="SSF56672">
    <property type="entry name" value="DNA/RNA polymerases"/>
    <property type="match status" value="1"/>
</dbReference>
<dbReference type="Gene3D" id="3.30.70.270">
    <property type="match status" value="1"/>
</dbReference>
<dbReference type="EMBL" id="BJWL01000022">
    <property type="protein sequence ID" value="GFZ10841.1"/>
    <property type="molecule type" value="Genomic_DNA"/>
</dbReference>
<dbReference type="InterPro" id="IPR043502">
    <property type="entry name" value="DNA/RNA_pol_sf"/>
</dbReference>
<proteinExistence type="predicted"/>